<feature type="transmembrane region" description="Helical" evidence="1">
    <location>
        <begin position="123"/>
        <end position="142"/>
    </location>
</feature>
<sequence>MGSPTPPKRGWGPPPRNKIATIFTITLSSLREEYASLHGDEIEILSTNSSRNPARLVGGGCHVEVKVGFGRKSRISNVRRGQFDIKAGLKFALLCGENALAEVVAWWVHAVGVLVAMEISDLVGSLAGGGNLAGVIFTSIIIKQRNFAIFLAIFLIVAFVAVSVSAESAICTLNAAACAAGCKTGGMGGGVCKSENGCNRCVCS</sequence>
<keyword evidence="1" id="KW-0812">Transmembrane</keyword>
<organism evidence="2 3">
    <name type="scientific">Folsomia candida</name>
    <name type="common">Springtail</name>
    <dbReference type="NCBI Taxonomy" id="158441"/>
    <lineage>
        <taxon>Eukaryota</taxon>
        <taxon>Metazoa</taxon>
        <taxon>Ecdysozoa</taxon>
        <taxon>Arthropoda</taxon>
        <taxon>Hexapoda</taxon>
        <taxon>Collembola</taxon>
        <taxon>Entomobryomorpha</taxon>
        <taxon>Isotomoidea</taxon>
        <taxon>Isotomidae</taxon>
        <taxon>Proisotominae</taxon>
        <taxon>Folsomia</taxon>
    </lineage>
</organism>
<gene>
    <name evidence="2" type="ORF">Fcan01_01237</name>
</gene>
<dbReference type="AlphaFoldDB" id="A0A226F148"/>
<dbReference type="EMBL" id="LNIX01000001">
    <property type="protein sequence ID" value="OXA62931.1"/>
    <property type="molecule type" value="Genomic_DNA"/>
</dbReference>
<evidence type="ECO:0000313" key="2">
    <source>
        <dbReference type="EMBL" id="OXA62931.1"/>
    </source>
</evidence>
<dbReference type="Proteomes" id="UP000198287">
    <property type="component" value="Unassembled WGS sequence"/>
</dbReference>
<keyword evidence="1" id="KW-0472">Membrane</keyword>
<comment type="caution">
    <text evidence="2">The sequence shown here is derived from an EMBL/GenBank/DDBJ whole genome shotgun (WGS) entry which is preliminary data.</text>
</comment>
<keyword evidence="1" id="KW-1133">Transmembrane helix</keyword>
<protein>
    <submittedName>
        <fullName evidence="2">Uncharacterized protein</fullName>
    </submittedName>
</protein>
<proteinExistence type="predicted"/>
<accession>A0A226F148</accession>
<feature type="transmembrane region" description="Helical" evidence="1">
    <location>
        <begin position="147"/>
        <end position="166"/>
    </location>
</feature>
<evidence type="ECO:0000256" key="1">
    <source>
        <dbReference type="SAM" id="Phobius"/>
    </source>
</evidence>
<reference evidence="2 3" key="1">
    <citation type="submission" date="2015-12" db="EMBL/GenBank/DDBJ databases">
        <title>The genome of Folsomia candida.</title>
        <authorList>
            <person name="Faddeeva A."/>
            <person name="Derks M.F."/>
            <person name="Anvar Y."/>
            <person name="Smit S."/>
            <person name="Van Straalen N."/>
            <person name="Roelofs D."/>
        </authorList>
    </citation>
    <scope>NUCLEOTIDE SEQUENCE [LARGE SCALE GENOMIC DNA]</scope>
    <source>
        <strain evidence="2 3">VU population</strain>
        <tissue evidence="2">Whole body</tissue>
    </source>
</reference>
<evidence type="ECO:0000313" key="3">
    <source>
        <dbReference type="Proteomes" id="UP000198287"/>
    </source>
</evidence>
<name>A0A226F148_FOLCA</name>
<keyword evidence="3" id="KW-1185">Reference proteome</keyword>